<protein>
    <recommendedName>
        <fullName evidence="3">F-box domain-containing protein</fullName>
    </recommendedName>
</protein>
<reference evidence="1 2" key="1">
    <citation type="submission" date="2015-01" db="EMBL/GenBank/DDBJ databases">
        <title>The Genome Sequence of Ochroconis gallopava CBS43764.</title>
        <authorList>
            <consortium name="The Broad Institute Genomics Platform"/>
            <person name="Cuomo C."/>
            <person name="de Hoog S."/>
            <person name="Gorbushina A."/>
            <person name="Stielow B."/>
            <person name="Teixiera M."/>
            <person name="Abouelleil A."/>
            <person name="Chapman S.B."/>
            <person name="Priest M."/>
            <person name="Young S.K."/>
            <person name="Wortman J."/>
            <person name="Nusbaum C."/>
            <person name="Birren B."/>
        </authorList>
    </citation>
    <scope>NUCLEOTIDE SEQUENCE [LARGE SCALE GENOMIC DNA]</scope>
    <source>
        <strain evidence="1 2">CBS 43764</strain>
    </source>
</reference>
<dbReference type="InParanoid" id="A0A0D1XZG0"/>
<sequence length="608" mass="68832">MLLDLPPEILELILLALPPDSFAIILMTSKALRAAILATPKILRCQLLKLPGLRPSDQATISELLRTFNRRAALNASNGLQAYADVIVNKPSVAESHELWTRPKFNWIQRCCVDGCYRGVLATAADYCGTIHVYRIRKGRIIPLYKLDPRNLGLDEDDSPYIRYRCVAMRWQRCHNTHLDHLVALFGYSVESAAHGTKGSYISKFVTEAVEKAQCTYHLCGWKLCKDTTKPAFSREVQAPPDYEPIIIATTEDFSADYTCYPVAVIFRKILVPINIYKLSIYQVTDTRTVHVPVIASEQDAVAGHYFSEPITRARFTSGRHPELWIFGSDTAPLDIVTDCVSEGVLSLRFSYSSGRPRPRNILFTSTTNPTSFKGLPIKSHHAHECGKYENGSTYCVQTILELVITRGKQSGAFLVKYAEEQDFCSPYNINVELPAMEFTVVAMLLGLKVPSSSEMKHIIALSPDQEWVAIADWDKVKIWGLHTDAFFKQEHGSLPPLLTTHSSFDFSRTWEGKQNKALRHEFGALDDKAYTTNCAQGYFHDHIRIKGKERKRIVGIRPIELPSRGVVFSLAFANKNILWAWTDRGLVKWAWNKRRQGLREEVILQQL</sequence>
<dbReference type="InterPro" id="IPR036047">
    <property type="entry name" value="F-box-like_dom_sf"/>
</dbReference>
<name>A0A0D1XZG0_9PEZI</name>
<organism evidence="1 2">
    <name type="scientific">Verruconis gallopava</name>
    <dbReference type="NCBI Taxonomy" id="253628"/>
    <lineage>
        <taxon>Eukaryota</taxon>
        <taxon>Fungi</taxon>
        <taxon>Dikarya</taxon>
        <taxon>Ascomycota</taxon>
        <taxon>Pezizomycotina</taxon>
        <taxon>Dothideomycetes</taxon>
        <taxon>Pleosporomycetidae</taxon>
        <taxon>Venturiales</taxon>
        <taxon>Sympoventuriaceae</taxon>
        <taxon>Verruconis</taxon>
    </lineage>
</organism>
<keyword evidence="2" id="KW-1185">Reference proteome</keyword>
<dbReference type="OrthoDB" id="6058203at2759"/>
<dbReference type="RefSeq" id="XP_016218075.1">
    <property type="nucleotide sequence ID" value="XM_016353980.1"/>
</dbReference>
<dbReference type="Proteomes" id="UP000053259">
    <property type="component" value="Unassembled WGS sequence"/>
</dbReference>
<dbReference type="AlphaFoldDB" id="A0A0D1XZG0"/>
<dbReference type="EMBL" id="KN847531">
    <property type="protein sequence ID" value="KIW08206.1"/>
    <property type="molecule type" value="Genomic_DNA"/>
</dbReference>
<dbReference type="STRING" id="253628.A0A0D1XZG0"/>
<dbReference type="GeneID" id="27309109"/>
<evidence type="ECO:0008006" key="3">
    <source>
        <dbReference type="Google" id="ProtNLM"/>
    </source>
</evidence>
<accession>A0A0D1XZG0</accession>
<dbReference type="SUPFAM" id="SSF81383">
    <property type="entry name" value="F-box domain"/>
    <property type="match status" value="1"/>
</dbReference>
<proteinExistence type="predicted"/>
<evidence type="ECO:0000313" key="1">
    <source>
        <dbReference type="EMBL" id="KIW08206.1"/>
    </source>
</evidence>
<dbReference type="VEuPathDB" id="FungiDB:PV09_01136"/>
<gene>
    <name evidence="1" type="ORF">PV09_01136</name>
</gene>
<dbReference type="HOGENOM" id="CLU_449191_0_0_1"/>
<evidence type="ECO:0000313" key="2">
    <source>
        <dbReference type="Proteomes" id="UP000053259"/>
    </source>
</evidence>